<feature type="chain" id="PRO_5047094892" evidence="1">
    <location>
        <begin position="20"/>
        <end position="120"/>
    </location>
</feature>
<evidence type="ECO:0000313" key="3">
    <source>
        <dbReference type="Proteomes" id="UP000756530"/>
    </source>
</evidence>
<comment type="caution">
    <text evidence="2">The sequence shown here is derived from an EMBL/GenBank/DDBJ whole genome shotgun (WGS) entry which is preliminary data.</text>
</comment>
<organism evidence="2 3">
    <name type="scientific">Maritimibacter dapengensis</name>
    <dbReference type="NCBI Taxonomy" id="2836868"/>
    <lineage>
        <taxon>Bacteria</taxon>
        <taxon>Pseudomonadati</taxon>
        <taxon>Pseudomonadota</taxon>
        <taxon>Alphaproteobacteria</taxon>
        <taxon>Rhodobacterales</taxon>
        <taxon>Roseobacteraceae</taxon>
        <taxon>Maritimibacter</taxon>
    </lineage>
</organism>
<accession>A0ABS6T4R2</accession>
<dbReference type="EMBL" id="JAHUZE010000002">
    <property type="protein sequence ID" value="MBV7379352.1"/>
    <property type="molecule type" value="Genomic_DNA"/>
</dbReference>
<keyword evidence="1" id="KW-0732">Signal</keyword>
<keyword evidence="3" id="KW-1185">Reference proteome</keyword>
<evidence type="ECO:0000313" key="2">
    <source>
        <dbReference type="EMBL" id="MBV7379352.1"/>
    </source>
</evidence>
<gene>
    <name evidence="2" type="ORF">KJP28_10470</name>
</gene>
<proteinExistence type="predicted"/>
<dbReference type="RefSeq" id="WP_218392488.1">
    <property type="nucleotide sequence ID" value="NZ_JAHUZE010000002.1"/>
</dbReference>
<protein>
    <submittedName>
        <fullName evidence="2">Uncharacterized protein</fullName>
    </submittedName>
</protein>
<dbReference type="Proteomes" id="UP000756530">
    <property type="component" value="Unassembled WGS sequence"/>
</dbReference>
<evidence type="ECO:0000256" key="1">
    <source>
        <dbReference type="SAM" id="SignalP"/>
    </source>
</evidence>
<sequence length="120" mass="12642">MKRTLALPLLILAPAFAHAEGARMELVCTSDDGASLTFLFAPVDLDDLGAGRIEVGEAASRGYAGGAFGPWSWIHDDVAHTLIVDGNATDDGVPMLLHSLDTNTTPYTATRTELTCEAPT</sequence>
<name>A0ABS6T4R2_9RHOB</name>
<feature type="signal peptide" evidence="1">
    <location>
        <begin position="1"/>
        <end position="19"/>
    </location>
</feature>
<reference evidence="2 3" key="1">
    <citation type="submission" date="2021-05" db="EMBL/GenBank/DDBJ databases">
        <title>Culturable bacteria isolated from Daya Bay.</title>
        <authorList>
            <person name="Zheng W."/>
            <person name="Yu S."/>
            <person name="Huang Y."/>
        </authorList>
    </citation>
    <scope>NUCLEOTIDE SEQUENCE [LARGE SCALE GENOMIC DNA]</scope>
    <source>
        <strain evidence="2 3">DP4N28-5</strain>
    </source>
</reference>